<name>A0A0C3P2T6_PISTI</name>
<dbReference type="Proteomes" id="UP000054217">
    <property type="component" value="Unassembled WGS sequence"/>
</dbReference>
<keyword evidence="2" id="KW-1185">Reference proteome</keyword>
<accession>A0A0C3P2T6</accession>
<protein>
    <submittedName>
        <fullName evidence="1">Uncharacterized protein</fullName>
    </submittedName>
</protein>
<gene>
    <name evidence="1" type="ORF">M404DRAFT_149946</name>
</gene>
<dbReference type="STRING" id="870435.A0A0C3P2T6"/>
<sequence>MVRHSGKNGCWVYCLTPGRQKFHCTHYYPALLKPWGNCMPGSDHPDINIFQLPLGGSSDYAYNLNCLVSTPSQQQWDMCKTETAITKPPLILGLNPSQSLGVPLCMTMDLMCLVGNLSDLLISLWCGVTHQSGMMKCGHTDDKGLWDWA</sequence>
<evidence type="ECO:0000313" key="2">
    <source>
        <dbReference type="Proteomes" id="UP000054217"/>
    </source>
</evidence>
<organism evidence="1 2">
    <name type="scientific">Pisolithus tinctorius Marx 270</name>
    <dbReference type="NCBI Taxonomy" id="870435"/>
    <lineage>
        <taxon>Eukaryota</taxon>
        <taxon>Fungi</taxon>
        <taxon>Dikarya</taxon>
        <taxon>Basidiomycota</taxon>
        <taxon>Agaricomycotina</taxon>
        <taxon>Agaricomycetes</taxon>
        <taxon>Agaricomycetidae</taxon>
        <taxon>Boletales</taxon>
        <taxon>Sclerodermatineae</taxon>
        <taxon>Pisolithaceae</taxon>
        <taxon>Pisolithus</taxon>
    </lineage>
</organism>
<proteinExistence type="predicted"/>
<dbReference type="HOGENOM" id="CLU_149057_0_0_1"/>
<dbReference type="OrthoDB" id="2669721at2759"/>
<dbReference type="EMBL" id="KN831987">
    <property type="protein sequence ID" value="KIO01614.1"/>
    <property type="molecule type" value="Genomic_DNA"/>
</dbReference>
<dbReference type="AlphaFoldDB" id="A0A0C3P2T6"/>
<dbReference type="InParanoid" id="A0A0C3P2T6"/>
<reference evidence="1 2" key="1">
    <citation type="submission" date="2014-04" db="EMBL/GenBank/DDBJ databases">
        <authorList>
            <consortium name="DOE Joint Genome Institute"/>
            <person name="Kuo A."/>
            <person name="Kohler A."/>
            <person name="Costa M.D."/>
            <person name="Nagy L.G."/>
            <person name="Floudas D."/>
            <person name="Copeland A."/>
            <person name="Barry K.W."/>
            <person name="Cichocki N."/>
            <person name="Veneault-Fourrey C."/>
            <person name="LaButti K."/>
            <person name="Lindquist E.A."/>
            <person name="Lipzen A."/>
            <person name="Lundell T."/>
            <person name="Morin E."/>
            <person name="Murat C."/>
            <person name="Sun H."/>
            <person name="Tunlid A."/>
            <person name="Henrissat B."/>
            <person name="Grigoriev I.V."/>
            <person name="Hibbett D.S."/>
            <person name="Martin F."/>
            <person name="Nordberg H.P."/>
            <person name="Cantor M.N."/>
            <person name="Hua S.X."/>
        </authorList>
    </citation>
    <scope>NUCLEOTIDE SEQUENCE [LARGE SCALE GENOMIC DNA]</scope>
    <source>
        <strain evidence="1 2">Marx 270</strain>
    </source>
</reference>
<feature type="non-terminal residue" evidence="1">
    <location>
        <position position="149"/>
    </location>
</feature>
<reference evidence="2" key="2">
    <citation type="submission" date="2015-01" db="EMBL/GenBank/DDBJ databases">
        <title>Evolutionary Origins and Diversification of the Mycorrhizal Mutualists.</title>
        <authorList>
            <consortium name="DOE Joint Genome Institute"/>
            <consortium name="Mycorrhizal Genomics Consortium"/>
            <person name="Kohler A."/>
            <person name="Kuo A."/>
            <person name="Nagy L.G."/>
            <person name="Floudas D."/>
            <person name="Copeland A."/>
            <person name="Barry K.W."/>
            <person name="Cichocki N."/>
            <person name="Veneault-Fourrey C."/>
            <person name="LaButti K."/>
            <person name="Lindquist E.A."/>
            <person name="Lipzen A."/>
            <person name="Lundell T."/>
            <person name="Morin E."/>
            <person name="Murat C."/>
            <person name="Riley R."/>
            <person name="Ohm R."/>
            <person name="Sun H."/>
            <person name="Tunlid A."/>
            <person name="Henrissat B."/>
            <person name="Grigoriev I.V."/>
            <person name="Hibbett D.S."/>
            <person name="Martin F."/>
        </authorList>
    </citation>
    <scope>NUCLEOTIDE SEQUENCE [LARGE SCALE GENOMIC DNA]</scope>
    <source>
        <strain evidence="2">Marx 270</strain>
    </source>
</reference>
<evidence type="ECO:0000313" key="1">
    <source>
        <dbReference type="EMBL" id="KIO01614.1"/>
    </source>
</evidence>